<feature type="region of interest" description="Disordered" evidence="1">
    <location>
        <begin position="581"/>
        <end position="642"/>
    </location>
</feature>
<feature type="region of interest" description="Disordered" evidence="1">
    <location>
        <begin position="346"/>
        <end position="366"/>
    </location>
</feature>
<feature type="region of interest" description="Disordered" evidence="1">
    <location>
        <begin position="281"/>
        <end position="322"/>
    </location>
</feature>
<dbReference type="OrthoDB" id="419770at2759"/>
<evidence type="ECO:0000313" key="2">
    <source>
        <dbReference type="EMBL" id="KAF2664648.1"/>
    </source>
</evidence>
<keyword evidence="3" id="KW-1185">Reference proteome</keyword>
<feature type="compositionally biased region" description="Polar residues" evidence="1">
    <location>
        <begin position="128"/>
        <end position="147"/>
    </location>
</feature>
<evidence type="ECO:0000256" key="1">
    <source>
        <dbReference type="SAM" id="MobiDB-lite"/>
    </source>
</evidence>
<dbReference type="EMBL" id="MU004242">
    <property type="protein sequence ID" value="KAF2664648.1"/>
    <property type="molecule type" value="Genomic_DNA"/>
</dbReference>
<sequence length="642" mass="70194">MFPTRRQPSHTLPRNFTFHYADTDGDFPITPVNLEPTTRSRSRSPPEAPRQAGPYRLRRRREARPIPTSYLSLPNSHDVPIPTIEISDHIQASEIQPLSVQPIRPRGSPPKTPIPQVQDIEADQDTNMEQTDACSQGESISRPSTACSGFSDSSVSSSIESFPSLGESFTSPESEVFLDNNTGEISLGKQTTLLPSFNPYFPQASTGQSKPLTKPKGPWTEEMDNHLWMTYMRYIQDPVHTPFKMLPGTAPPLGVCSRVVREAKRTWKGPRSTSYRLVPWGQRLRGDSPDTIKPAHSGSSTPTEAPASKRLPWTRSDGSTRKRLRELCKRKPTLSAHYSRLLATRSPSPFLSSSDRSSSAMRDVNPHASFNQSSAFATRDMSLSLFSSTSTAVNAMNQMTAESVTPKPLDAGPFQPPPSSRMGAHQKSQSLQLNLGIGESSARSTGILASPFQPLQKPQLSDQHANLQTSTKQLASPLQLAAPVPQSRIRLQGQLGRDAKAQLNAEAPAELFPGLGPRFGGIAQRRGRSRAVSMGDASASSRRLSLLFEPPTNNSVHQVEPQMPPATIGVPSSLMPPPTFGPVRRLGSPFSEKPSRPHFNTFPRNFGLHSLEPTIESHEERAAPPESSDSQFSGPDSHAPLV</sequence>
<organism evidence="2 3">
    <name type="scientific">Microthyrium microscopicum</name>
    <dbReference type="NCBI Taxonomy" id="703497"/>
    <lineage>
        <taxon>Eukaryota</taxon>
        <taxon>Fungi</taxon>
        <taxon>Dikarya</taxon>
        <taxon>Ascomycota</taxon>
        <taxon>Pezizomycotina</taxon>
        <taxon>Dothideomycetes</taxon>
        <taxon>Dothideomycetes incertae sedis</taxon>
        <taxon>Microthyriales</taxon>
        <taxon>Microthyriaceae</taxon>
        <taxon>Microthyrium</taxon>
    </lineage>
</organism>
<feature type="region of interest" description="Disordered" evidence="1">
    <location>
        <begin position="128"/>
        <end position="153"/>
    </location>
</feature>
<dbReference type="AlphaFoldDB" id="A0A6A6U0L1"/>
<reference evidence="2" key="1">
    <citation type="journal article" date="2020" name="Stud. Mycol.">
        <title>101 Dothideomycetes genomes: a test case for predicting lifestyles and emergence of pathogens.</title>
        <authorList>
            <person name="Haridas S."/>
            <person name="Albert R."/>
            <person name="Binder M."/>
            <person name="Bloem J."/>
            <person name="Labutti K."/>
            <person name="Salamov A."/>
            <person name="Andreopoulos B."/>
            <person name="Baker S."/>
            <person name="Barry K."/>
            <person name="Bills G."/>
            <person name="Bluhm B."/>
            <person name="Cannon C."/>
            <person name="Castanera R."/>
            <person name="Culley D."/>
            <person name="Daum C."/>
            <person name="Ezra D."/>
            <person name="Gonzalez J."/>
            <person name="Henrissat B."/>
            <person name="Kuo A."/>
            <person name="Liang C."/>
            <person name="Lipzen A."/>
            <person name="Lutzoni F."/>
            <person name="Magnuson J."/>
            <person name="Mondo S."/>
            <person name="Nolan M."/>
            <person name="Ohm R."/>
            <person name="Pangilinan J."/>
            <person name="Park H.-J."/>
            <person name="Ramirez L."/>
            <person name="Alfaro M."/>
            <person name="Sun H."/>
            <person name="Tritt A."/>
            <person name="Yoshinaga Y."/>
            <person name="Zwiers L.-H."/>
            <person name="Turgeon B."/>
            <person name="Goodwin S."/>
            <person name="Spatafora J."/>
            <person name="Crous P."/>
            <person name="Grigoriev I."/>
        </authorList>
    </citation>
    <scope>NUCLEOTIDE SEQUENCE</scope>
    <source>
        <strain evidence="2">CBS 115976</strain>
    </source>
</reference>
<accession>A0A6A6U0L1</accession>
<dbReference type="Proteomes" id="UP000799302">
    <property type="component" value="Unassembled WGS sequence"/>
</dbReference>
<feature type="compositionally biased region" description="Low complexity" evidence="1">
    <location>
        <begin position="36"/>
        <end position="45"/>
    </location>
</feature>
<feature type="region of interest" description="Disordered" evidence="1">
    <location>
        <begin position="1"/>
        <end position="80"/>
    </location>
</feature>
<gene>
    <name evidence="2" type="ORF">BT63DRAFT_94630</name>
</gene>
<feature type="compositionally biased region" description="Low complexity" evidence="1">
    <location>
        <begin position="346"/>
        <end position="359"/>
    </location>
</feature>
<evidence type="ECO:0000313" key="3">
    <source>
        <dbReference type="Proteomes" id="UP000799302"/>
    </source>
</evidence>
<proteinExistence type="predicted"/>
<protein>
    <submittedName>
        <fullName evidence="2">Uncharacterized protein</fullName>
    </submittedName>
</protein>
<feature type="region of interest" description="Disordered" evidence="1">
    <location>
        <begin position="402"/>
        <end position="430"/>
    </location>
</feature>
<name>A0A6A6U0L1_9PEZI</name>